<dbReference type="GO" id="GO:0005634">
    <property type="term" value="C:nucleus"/>
    <property type="evidence" value="ECO:0007669"/>
    <property type="project" value="TreeGrafter"/>
</dbReference>
<dbReference type="PANTHER" id="PTHR47161">
    <property type="entry name" value="LYMPHOID-SPECIFIC HELICASE"/>
    <property type="match status" value="1"/>
</dbReference>
<dbReference type="AlphaFoldDB" id="A0AAJ7IY16"/>
<accession>A0AAJ7IY16</accession>
<dbReference type="Pfam" id="PF00176">
    <property type="entry name" value="SNF2-rel_dom"/>
    <property type="match status" value="1"/>
</dbReference>
<dbReference type="Gene3D" id="3.40.50.300">
    <property type="entry name" value="P-loop containing nucleotide triphosphate hydrolases"/>
    <property type="match status" value="1"/>
</dbReference>
<gene>
    <name evidence="4" type="primary">LOC108624919</name>
</gene>
<keyword evidence="3" id="KW-1185">Reference proteome</keyword>
<evidence type="ECO:0000256" key="1">
    <source>
        <dbReference type="ARBA" id="ARBA00022801"/>
    </source>
</evidence>
<dbReference type="Pfam" id="PF00271">
    <property type="entry name" value="Helicase_C"/>
    <property type="match status" value="1"/>
</dbReference>
<dbReference type="SUPFAM" id="SSF52540">
    <property type="entry name" value="P-loop containing nucleoside triphosphate hydrolases"/>
    <property type="match status" value="2"/>
</dbReference>
<organism evidence="3 4">
    <name type="scientific">Ceratina calcarata</name>
    <dbReference type="NCBI Taxonomy" id="156304"/>
    <lineage>
        <taxon>Eukaryota</taxon>
        <taxon>Metazoa</taxon>
        <taxon>Ecdysozoa</taxon>
        <taxon>Arthropoda</taxon>
        <taxon>Hexapoda</taxon>
        <taxon>Insecta</taxon>
        <taxon>Pterygota</taxon>
        <taxon>Neoptera</taxon>
        <taxon>Endopterygota</taxon>
        <taxon>Hymenoptera</taxon>
        <taxon>Apocrita</taxon>
        <taxon>Aculeata</taxon>
        <taxon>Apoidea</taxon>
        <taxon>Anthophila</taxon>
        <taxon>Apidae</taxon>
        <taxon>Ceratina</taxon>
        <taxon>Zadontomerus</taxon>
    </lineage>
</organism>
<dbReference type="PANTHER" id="PTHR47161:SF1">
    <property type="entry name" value="LYMPHOID-SPECIFIC HELICASE"/>
    <property type="match status" value="1"/>
</dbReference>
<feature type="domain" description="Helicase C-terminal" evidence="2">
    <location>
        <begin position="268"/>
        <end position="434"/>
    </location>
</feature>
<dbReference type="GO" id="GO:0031508">
    <property type="term" value="P:pericentric heterochromatin formation"/>
    <property type="evidence" value="ECO:0007669"/>
    <property type="project" value="TreeGrafter"/>
</dbReference>
<dbReference type="GO" id="GO:0003682">
    <property type="term" value="F:chromatin binding"/>
    <property type="evidence" value="ECO:0007669"/>
    <property type="project" value="TreeGrafter"/>
</dbReference>
<sequence length="469" mass="54547">MKTSNYELKKAISTFYRVLKSCKSMNRLLMTGTPLQNNLAELWSLLNFLLPEIFNDLAIFESWFDAKHFEGDEGTTKFLKLEADKQVLSSLREILQPFMLRREKVDVCLDVPPKKELILYAPLTELQHELYKAVMTRDIDKLTMVEDEGPIITSDGRRPQRKCVLKRSVDSMMELAAASASQYEDDETMDNVEWKQEKSKSEQNLLKWNYYTDVTERNRDYFINIQTSNWALYKKIVNHPYLIHFPLGPDGLPKIDEDFIKVSGKFLVLDAMLPKLKEQGHKVLLFSTWTQVLDMIEEYLLLRNYKYVRLDGTTKLEIRKENIEQFNMDPETFLFIISTRSGGVGLNLTSADTVIIYDPDWNPQMDIQAMARCHRIGQTRPVVIYKLCTKGTLDEAIYNRADAKRVLEKVVISKNFNTMSLHNKLDLLELQNLLESGENQVIASENEVFTEDELDKLLDRSDMFINQES</sequence>
<dbReference type="Proteomes" id="UP000694925">
    <property type="component" value="Unplaced"/>
</dbReference>
<dbReference type="RefSeq" id="XP_017880026.1">
    <property type="nucleotide sequence ID" value="XM_018024537.2"/>
</dbReference>
<dbReference type="InterPro" id="IPR027417">
    <property type="entry name" value="P-loop_NTPase"/>
</dbReference>
<evidence type="ECO:0000313" key="3">
    <source>
        <dbReference type="Proteomes" id="UP000694925"/>
    </source>
</evidence>
<dbReference type="InterPro" id="IPR001650">
    <property type="entry name" value="Helicase_C-like"/>
</dbReference>
<proteinExistence type="predicted"/>
<dbReference type="GO" id="GO:0044027">
    <property type="term" value="P:negative regulation of gene expression via chromosomal CpG island methylation"/>
    <property type="evidence" value="ECO:0007669"/>
    <property type="project" value="TreeGrafter"/>
</dbReference>
<dbReference type="InterPro" id="IPR000330">
    <property type="entry name" value="SNF2_N"/>
</dbReference>
<dbReference type="GO" id="GO:0016787">
    <property type="term" value="F:hydrolase activity"/>
    <property type="evidence" value="ECO:0007669"/>
    <property type="project" value="UniProtKB-KW"/>
</dbReference>
<keyword evidence="1" id="KW-0378">Hydrolase</keyword>
<dbReference type="GeneID" id="108624919"/>
<dbReference type="InterPro" id="IPR038718">
    <property type="entry name" value="SNF2-like_sf"/>
</dbReference>
<dbReference type="GO" id="GO:0005524">
    <property type="term" value="F:ATP binding"/>
    <property type="evidence" value="ECO:0007669"/>
    <property type="project" value="InterPro"/>
</dbReference>
<evidence type="ECO:0000313" key="4">
    <source>
        <dbReference type="RefSeq" id="XP_017880026.1"/>
    </source>
</evidence>
<protein>
    <submittedName>
        <fullName evidence="4">Lymphoid-specific helicase-like</fullName>
    </submittedName>
</protein>
<dbReference type="SMART" id="SM00490">
    <property type="entry name" value="HELICc"/>
    <property type="match status" value="1"/>
</dbReference>
<dbReference type="InterPro" id="IPR049730">
    <property type="entry name" value="SNF2/RAD54-like_C"/>
</dbReference>
<dbReference type="GO" id="GO:0006346">
    <property type="term" value="P:DNA methylation-dependent constitutive heterochromatin formation"/>
    <property type="evidence" value="ECO:0007669"/>
    <property type="project" value="TreeGrafter"/>
</dbReference>
<dbReference type="Gene3D" id="3.40.50.10810">
    <property type="entry name" value="Tandem AAA-ATPase domain"/>
    <property type="match status" value="1"/>
</dbReference>
<name>A0AAJ7IY16_9HYME</name>
<dbReference type="GO" id="GO:0005721">
    <property type="term" value="C:pericentric heterochromatin"/>
    <property type="evidence" value="ECO:0007669"/>
    <property type="project" value="TreeGrafter"/>
</dbReference>
<reference evidence="4" key="1">
    <citation type="submission" date="2025-08" db="UniProtKB">
        <authorList>
            <consortium name="RefSeq"/>
        </authorList>
    </citation>
    <scope>IDENTIFICATION</scope>
    <source>
        <tissue evidence="4">Whole body</tissue>
    </source>
</reference>
<evidence type="ECO:0000259" key="2">
    <source>
        <dbReference type="PROSITE" id="PS51194"/>
    </source>
</evidence>
<dbReference type="PROSITE" id="PS51194">
    <property type="entry name" value="HELICASE_CTER"/>
    <property type="match status" value="1"/>
</dbReference>
<dbReference type="KEGG" id="ccal:108624919"/>
<dbReference type="CDD" id="cd18793">
    <property type="entry name" value="SF2_C_SNF"/>
    <property type="match status" value="1"/>
</dbReference>